<name>A0A7Z2NXB3_9SPHN</name>
<organism evidence="18 19">
    <name type="scientific">Sphingomonas changnyeongensis</name>
    <dbReference type="NCBI Taxonomy" id="2698679"/>
    <lineage>
        <taxon>Bacteria</taxon>
        <taxon>Pseudomonadati</taxon>
        <taxon>Pseudomonadota</taxon>
        <taxon>Alphaproteobacteria</taxon>
        <taxon>Sphingomonadales</taxon>
        <taxon>Sphingomonadaceae</taxon>
        <taxon>Sphingomonas</taxon>
    </lineage>
</organism>
<evidence type="ECO:0000313" key="18">
    <source>
        <dbReference type="EMBL" id="QHL91119.1"/>
    </source>
</evidence>
<keyword evidence="8 14" id="KW-0963">Cytoplasm</keyword>
<keyword evidence="13 14" id="KW-0464">Manganese</keyword>
<dbReference type="InterPro" id="IPR036397">
    <property type="entry name" value="RNaseH_sf"/>
</dbReference>
<dbReference type="InterPro" id="IPR022898">
    <property type="entry name" value="RNase_HII"/>
</dbReference>
<comment type="subcellular location">
    <subcellularLocation>
        <location evidence="4 14">Cytoplasm</location>
    </subcellularLocation>
</comment>
<dbReference type="GO" id="GO:0004523">
    <property type="term" value="F:RNA-DNA hybrid ribonuclease activity"/>
    <property type="evidence" value="ECO:0007669"/>
    <property type="project" value="UniProtKB-UniRule"/>
</dbReference>
<dbReference type="PANTHER" id="PTHR10954:SF18">
    <property type="entry name" value="RIBONUCLEASE HII"/>
    <property type="match status" value="1"/>
</dbReference>
<keyword evidence="9 14" id="KW-0540">Nuclease</keyword>
<dbReference type="CDD" id="cd07182">
    <property type="entry name" value="RNase_HII_bacteria_HII_like"/>
    <property type="match status" value="1"/>
</dbReference>
<gene>
    <name evidence="14" type="primary">rnhB</name>
    <name evidence="18" type="ORF">GVO57_10170</name>
</gene>
<dbReference type="KEGG" id="schy:GVO57_10170"/>
<dbReference type="SUPFAM" id="SSF53098">
    <property type="entry name" value="Ribonuclease H-like"/>
    <property type="match status" value="1"/>
</dbReference>
<evidence type="ECO:0000256" key="13">
    <source>
        <dbReference type="ARBA" id="ARBA00023211"/>
    </source>
</evidence>
<dbReference type="EC" id="3.1.26.4" evidence="6 14"/>
<evidence type="ECO:0000256" key="2">
    <source>
        <dbReference type="ARBA" id="ARBA00001946"/>
    </source>
</evidence>
<comment type="cofactor">
    <cofactor evidence="2">
        <name>Mg(2+)</name>
        <dbReference type="ChEBI" id="CHEBI:18420"/>
    </cofactor>
</comment>
<dbReference type="Gene3D" id="3.30.420.10">
    <property type="entry name" value="Ribonuclease H-like superfamily/Ribonuclease H"/>
    <property type="match status" value="1"/>
</dbReference>
<dbReference type="InterPro" id="IPR001352">
    <property type="entry name" value="RNase_HII/HIII"/>
</dbReference>
<evidence type="ECO:0000259" key="17">
    <source>
        <dbReference type="PROSITE" id="PS51975"/>
    </source>
</evidence>
<dbReference type="GO" id="GO:0006298">
    <property type="term" value="P:mismatch repair"/>
    <property type="evidence" value="ECO:0007669"/>
    <property type="project" value="TreeGrafter"/>
</dbReference>
<evidence type="ECO:0000256" key="1">
    <source>
        <dbReference type="ARBA" id="ARBA00000077"/>
    </source>
</evidence>
<evidence type="ECO:0000256" key="6">
    <source>
        <dbReference type="ARBA" id="ARBA00012180"/>
    </source>
</evidence>
<feature type="binding site" evidence="14 15">
    <location>
        <position position="129"/>
    </location>
    <ligand>
        <name>a divalent metal cation</name>
        <dbReference type="ChEBI" id="CHEBI:60240"/>
    </ligand>
</feature>
<feature type="domain" description="RNase H type-2" evidence="17">
    <location>
        <begin position="32"/>
        <end position="220"/>
    </location>
</feature>
<evidence type="ECO:0000313" key="19">
    <source>
        <dbReference type="Proteomes" id="UP000464468"/>
    </source>
</evidence>
<evidence type="ECO:0000256" key="11">
    <source>
        <dbReference type="ARBA" id="ARBA00022759"/>
    </source>
</evidence>
<dbReference type="AlphaFoldDB" id="A0A7Z2NXB3"/>
<comment type="cofactor">
    <cofactor evidence="14 15">
        <name>Mn(2+)</name>
        <dbReference type="ChEBI" id="CHEBI:29035"/>
    </cofactor>
    <cofactor evidence="14 15">
        <name>Mg(2+)</name>
        <dbReference type="ChEBI" id="CHEBI:18420"/>
    </cofactor>
    <text evidence="14 15">Manganese or magnesium. Binds 1 divalent metal ion per monomer in the absence of substrate. May bind a second metal ion after substrate binding.</text>
</comment>
<evidence type="ECO:0000256" key="7">
    <source>
        <dbReference type="ARBA" id="ARBA00019179"/>
    </source>
</evidence>
<dbReference type="InterPro" id="IPR012337">
    <property type="entry name" value="RNaseH-like_sf"/>
</dbReference>
<protein>
    <recommendedName>
        <fullName evidence="7 14">Ribonuclease HII</fullName>
        <shortName evidence="14">RNase HII</shortName>
        <ecNumber evidence="6 14">3.1.26.4</ecNumber>
    </recommendedName>
</protein>
<dbReference type="GO" id="GO:0005737">
    <property type="term" value="C:cytoplasm"/>
    <property type="evidence" value="ECO:0007669"/>
    <property type="project" value="UniProtKB-SubCell"/>
</dbReference>
<evidence type="ECO:0000256" key="10">
    <source>
        <dbReference type="ARBA" id="ARBA00022723"/>
    </source>
</evidence>
<dbReference type="GO" id="GO:0032299">
    <property type="term" value="C:ribonuclease H2 complex"/>
    <property type="evidence" value="ECO:0007669"/>
    <property type="project" value="TreeGrafter"/>
</dbReference>
<dbReference type="Pfam" id="PF01351">
    <property type="entry name" value="RNase_HII"/>
    <property type="match status" value="1"/>
</dbReference>
<sequence length="227" mass="23663">MGLWATRWAWCRSIWSGAEPVPDRSHEQGCPAPVAGVDEAGRGPLAGPVVAAAVILPDHGLPDGIDDSKRLTAARRAALADAIRGCAQVGLGVAEVEEIDRLNILAATMLAMTRAVDALGMQPAFVLVDGNRLPRWDRPARALVGGDRLSLSIAAASIIAKHERDQMMIAADRLYPGYGFAAHKGYGSAVHMAALRSLGPTPLHRTSFAPVAAALRAGRAGEAVASG</sequence>
<dbReference type="NCBIfam" id="NF000595">
    <property type="entry name" value="PRK00015.1-3"/>
    <property type="match status" value="1"/>
</dbReference>
<dbReference type="GO" id="GO:0030145">
    <property type="term" value="F:manganese ion binding"/>
    <property type="evidence" value="ECO:0007669"/>
    <property type="project" value="UniProtKB-UniRule"/>
</dbReference>
<dbReference type="GO" id="GO:0043137">
    <property type="term" value="P:DNA replication, removal of RNA primer"/>
    <property type="evidence" value="ECO:0007669"/>
    <property type="project" value="TreeGrafter"/>
</dbReference>
<evidence type="ECO:0000256" key="14">
    <source>
        <dbReference type="HAMAP-Rule" id="MF_00052"/>
    </source>
</evidence>
<evidence type="ECO:0000256" key="4">
    <source>
        <dbReference type="ARBA" id="ARBA00004496"/>
    </source>
</evidence>
<comment type="catalytic activity">
    <reaction evidence="1 14 15 16">
        <text>Endonucleolytic cleavage to 5'-phosphomonoester.</text>
        <dbReference type="EC" id="3.1.26.4"/>
    </reaction>
</comment>
<accession>A0A7Z2NXB3</accession>
<keyword evidence="11 14" id="KW-0255">Endonuclease</keyword>
<comment type="function">
    <text evidence="3 14 16">Endonuclease that specifically degrades the RNA of RNA-DNA hybrids.</text>
</comment>
<keyword evidence="19" id="KW-1185">Reference proteome</keyword>
<evidence type="ECO:0000256" key="8">
    <source>
        <dbReference type="ARBA" id="ARBA00022490"/>
    </source>
</evidence>
<dbReference type="PANTHER" id="PTHR10954">
    <property type="entry name" value="RIBONUCLEASE H2 SUBUNIT A"/>
    <property type="match status" value="1"/>
</dbReference>
<dbReference type="PROSITE" id="PS51975">
    <property type="entry name" value="RNASE_H_2"/>
    <property type="match status" value="1"/>
</dbReference>
<dbReference type="GO" id="GO:0003723">
    <property type="term" value="F:RNA binding"/>
    <property type="evidence" value="ECO:0007669"/>
    <property type="project" value="UniProtKB-UniRule"/>
</dbReference>
<feature type="binding site" evidence="14 15">
    <location>
        <position position="38"/>
    </location>
    <ligand>
        <name>a divalent metal cation</name>
        <dbReference type="ChEBI" id="CHEBI:60240"/>
    </ligand>
</feature>
<evidence type="ECO:0000256" key="5">
    <source>
        <dbReference type="ARBA" id="ARBA00007383"/>
    </source>
</evidence>
<comment type="similarity">
    <text evidence="5 14 16">Belongs to the RNase HII family.</text>
</comment>
<reference evidence="18 19" key="1">
    <citation type="submission" date="2020-01" db="EMBL/GenBank/DDBJ databases">
        <title>Sphingomonas sp. C33 whole genome sequece.</title>
        <authorList>
            <person name="Park C."/>
        </authorList>
    </citation>
    <scope>NUCLEOTIDE SEQUENCE [LARGE SCALE GENOMIC DNA]</scope>
    <source>
        <strain evidence="18 19">C33</strain>
    </source>
</reference>
<keyword evidence="12 14" id="KW-0378">Hydrolase</keyword>
<evidence type="ECO:0000256" key="15">
    <source>
        <dbReference type="PROSITE-ProRule" id="PRU01319"/>
    </source>
</evidence>
<dbReference type="Proteomes" id="UP000464468">
    <property type="component" value="Chromosome"/>
</dbReference>
<evidence type="ECO:0000256" key="16">
    <source>
        <dbReference type="RuleBase" id="RU003515"/>
    </source>
</evidence>
<evidence type="ECO:0000256" key="12">
    <source>
        <dbReference type="ARBA" id="ARBA00022801"/>
    </source>
</evidence>
<evidence type="ECO:0000256" key="9">
    <source>
        <dbReference type="ARBA" id="ARBA00022722"/>
    </source>
</evidence>
<dbReference type="RefSeq" id="WP_160593049.1">
    <property type="nucleotide sequence ID" value="NZ_CP047895.1"/>
</dbReference>
<dbReference type="HAMAP" id="MF_00052_B">
    <property type="entry name" value="RNase_HII_B"/>
    <property type="match status" value="1"/>
</dbReference>
<feature type="binding site" evidence="14 15">
    <location>
        <position position="39"/>
    </location>
    <ligand>
        <name>a divalent metal cation</name>
        <dbReference type="ChEBI" id="CHEBI:60240"/>
    </ligand>
</feature>
<dbReference type="EMBL" id="CP047895">
    <property type="protein sequence ID" value="QHL91119.1"/>
    <property type="molecule type" value="Genomic_DNA"/>
</dbReference>
<keyword evidence="10 14" id="KW-0479">Metal-binding</keyword>
<evidence type="ECO:0000256" key="3">
    <source>
        <dbReference type="ARBA" id="ARBA00004065"/>
    </source>
</evidence>
<dbReference type="InterPro" id="IPR024567">
    <property type="entry name" value="RNase_HII/HIII_dom"/>
</dbReference>
<proteinExistence type="inferred from homology"/>